<keyword evidence="3 6" id="KW-0812">Transmembrane</keyword>
<feature type="transmembrane region" description="Helical" evidence="6">
    <location>
        <begin position="350"/>
        <end position="367"/>
    </location>
</feature>
<feature type="transmembrane region" description="Helical" evidence="6">
    <location>
        <begin position="215"/>
        <end position="238"/>
    </location>
</feature>
<comment type="subcellular location">
    <subcellularLocation>
        <location evidence="1">Membrane</location>
        <topology evidence="1">Multi-pass membrane protein</topology>
    </subcellularLocation>
</comment>
<reference evidence="8" key="1">
    <citation type="submission" date="2023-03" db="EMBL/GenBank/DDBJ databases">
        <title>Massive genome expansion in bonnet fungi (Mycena s.s.) driven by repeated elements and novel gene families across ecological guilds.</title>
        <authorList>
            <consortium name="Lawrence Berkeley National Laboratory"/>
            <person name="Harder C.B."/>
            <person name="Miyauchi S."/>
            <person name="Viragh M."/>
            <person name="Kuo A."/>
            <person name="Thoen E."/>
            <person name="Andreopoulos B."/>
            <person name="Lu D."/>
            <person name="Skrede I."/>
            <person name="Drula E."/>
            <person name="Henrissat B."/>
            <person name="Morin E."/>
            <person name="Kohler A."/>
            <person name="Barry K."/>
            <person name="LaButti K."/>
            <person name="Morin E."/>
            <person name="Salamov A."/>
            <person name="Lipzen A."/>
            <person name="Mereny Z."/>
            <person name="Hegedus B."/>
            <person name="Baldrian P."/>
            <person name="Stursova M."/>
            <person name="Weitz H."/>
            <person name="Taylor A."/>
            <person name="Grigoriev I.V."/>
            <person name="Nagy L.G."/>
            <person name="Martin F."/>
            <person name="Kauserud H."/>
        </authorList>
    </citation>
    <scope>NUCLEOTIDE SEQUENCE</scope>
    <source>
        <strain evidence="8">CBHHK002</strain>
    </source>
</reference>
<evidence type="ECO:0000256" key="3">
    <source>
        <dbReference type="ARBA" id="ARBA00022692"/>
    </source>
</evidence>
<dbReference type="Pfam" id="PF07690">
    <property type="entry name" value="MFS_1"/>
    <property type="match status" value="1"/>
</dbReference>
<evidence type="ECO:0000313" key="8">
    <source>
        <dbReference type="EMBL" id="KAJ7355603.1"/>
    </source>
</evidence>
<evidence type="ECO:0000256" key="2">
    <source>
        <dbReference type="ARBA" id="ARBA00022448"/>
    </source>
</evidence>
<feature type="transmembrane region" description="Helical" evidence="6">
    <location>
        <begin position="124"/>
        <end position="143"/>
    </location>
</feature>
<dbReference type="InterPro" id="IPR036259">
    <property type="entry name" value="MFS_trans_sf"/>
</dbReference>
<evidence type="ECO:0000259" key="7">
    <source>
        <dbReference type="PROSITE" id="PS50850"/>
    </source>
</evidence>
<evidence type="ECO:0000256" key="1">
    <source>
        <dbReference type="ARBA" id="ARBA00004141"/>
    </source>
</evidence>
<sequence>MSLKQHDGATEKGEIQTSEYAPQGAKDLDWANRDGIVDIDRKPGLLGYFLKKNPSPEFIADVATMNDTVLDPQEVARIERKIDWLIIPALSICYMFYYIDKTTLSYAAIFNVKKDLNLGKSEYASSWLSSLFYFGWVAWAIPTNLLMQKFPLNKYLAANIFVWGALLMAQAGSRNFTDLAILRTISGAAEATADPAFVLITSTWYTREQQPIRIGYWYCANGVGIGLGGLLGFAIGGLPSWKYEFLIIGALCCTWAIFMLIFIPDSPYQTHWFNRAERLIIVSRKRKDQNSTDNRHWDSSQVIEAFMDIKTYLFFLFGFTANVPNGGTSNFGTLIVQGFGFNTFNTTLMQLPYGAIIVGFIIGALIVNSKVPKGNRTYLMVATTIPTVVGFAMVAWAKPKAARLIGFWLTGASNATFVVGLSLVSGNVGGQTKKAMASAAVFLGVAAGNIVGPFLFKDSEAPKYLTGVVGCMVSRILEIFVILALRLVFSRANAKRDRDVAEGRVQYDERTTALQDISDWKNPAFRYVL</sequence>
<dbReference type="Gene3D" id="1.20.1250.20">
    <property type="entry name" value="MFS general substrate transporter like domains"/>
    <property type="match status" value="1"/>
</dbReference>
<dbReference type="GO" id="GO:0022857">
    <property type="term" value="F:transmembrane transporter activity"/>
    <property type="evidence" value="ECO:0007669"/>
    <property type="project" value="InterPro"/>
</dbReference>
<keyword evidence="5 6" id="KW-0472">Membrane</keyword>
<evidence type="ECO:0000256" key="5">
    <source>
        <dbReference type="ARBA" id="ARBA00023136"/>
    </source>
</evidence>
<organism evidence="8 9">
    <name type="scientific">Mycena albidolilacea</name>
    <dbReference type="NCBI Taxonomy" id="1033008"/>
    <lineage>
        <taxon>Eukaryota</taxon>
        <taxon>Fungi</taxon>
        <taxon>Dikarya</taxon>
        <taxon>Basidiomycota</taxon>
        <taxon>Agaricomycotina</taxon>
        <taxon>Agaricomycetes</taxon>
        <taxon>Agaricomycetidae</taxon>
        <taxon>Agaricales</taxon>
        <taxon>Marasmiineae</taxon>
        <taxon>Mycenaceae</taxon>
        <taxon>Mycena</taxon>
    </lineage>
</organism>
<dbReference type="AlphaFoldDB" id="A0AAD7AD90"/>
<feature type="transmembrane region" description="Helical" evidence="6">
    <location>
        <begin position="404"/>
        <end position="424"/>
    </location>
</feature>
<dbReference type="PANTHER" id="PTHR43791:SF97">
    <property type="entry name" value="ALLANTOATE TRANSPORTER, PUTATIVE (AFU_ORTHOLOGUE AFUA_1G14700)-RELATED"/>
    <property type="match status" value="1"/>
</dbReference>
<feature type="transmembrane region" description="Helical" evidence="6">
    <location>
        <begin position="245"/>
        <end position="263"/>
    </location>
</feature>
<evidence type="ECO:0000256" key="6">
    <source>
        <dbReference type="SAM" id="Phobius"/>
    </source>
</evidence>
<evidence type="ECO:0000313" key="9">
    <source>
        <dbReference type="Proteomes" id="UP001218218"/>
    </source>
</evidence>
<keyword evidence="9" id="KW-1185">Reference proteome</keyword>
<proteinExistence type="predicted"/>
<dbReference type="GO" id="GO:0016020">
    <property type="term" value="C:membrane"/>
    <property type="evidence" value="ECO:0007669"/>
    <property type="project" value="UniProtKB-SubCell"/>
</dbReference>
<dbReference type="Proteomes" id="UP001218218">
    <property type="component" value="Unassembled WGS sequence"/>
</dbReference>
<dbReference type="PANTHER" id="PTHR43791">
    <property type="entry name" value="PERMEASE-RELATED"/>
    <property type="match status" value="1"/>
</dbReference>
<dbReference type="SUPFAM" id="SSF103473">
    <property type="entry name" value="MFS general substrate transporter"/>
    <property type="match status" value="1"/>
</dbReference>
<accession>A0AAD7AD90</accession>
<protein>
    <submittedName>
        <fullName evidence="8">MFS general substrate transporter</fullName>
    </submittedName>
</protein>
<gene>
    <name evidence="8" type="ORF">DFH08DRAFT_737583</name>
</gene>
<feature type="transmembrane region" description="Helical" evidence="6">
    <location>
        <begin position="467"/>
        <end position="489"/>
    </location>
</feature>
<comment type="caution">
    <text evidence="8">The sequence shown here is derived from an EMBL/GenBank/DDBJ whole genome shotgun (WGS) entry which is preliminary data.</text>
</comment>
<feature type="domain" description="Major facilitator superfamily (MFS) profile" evidence="7">
    <location>
        <begin position="86"/>
        <end position="496"/>
    </location>
</feature>
<name>A0AAD7AD90_9AGAR</name>
<keyword evidence="2" id="KW-0813">Transport</keyword>
<keyword evidence="4 6" id="KW-1133">Transmembrane helix</keyword>
<dbReference type="PROSITE" id="PS50850">
    <property type="entry name" value="MFS"/>
    <property type="match status" value="1"/>
</dbReference>
<feature type="transmembrane region" description="Helical" evidence="6">
    <location>
        <begin position="82"/>
        <end position="99"/>
    </location>
</feature>
<evidence type="ECO:0000256" key="4">
    <source>
        <dbReference type="ARBA" id="ARBA00022989"/>
    </source>
</evidence>
<dbReference type="InterPro" id="IPR020846">
    <property type="entry name" value="MFS_dom"/>
</dbReference>
<feature type="transmembrane region" description="Helical" evidence="6">
    <location>
        <begin position="379"/>
        <end position="398"/>
    </location>
</feature>
<dbReference type="InterPro" id="IPR011701">
    <property type="entry name" value="MFS"/>
</dbReference>
<dbReference type="EMBL" id="JARIHO010000009">
    <property type="protein sequence ID" value="KAJ7355603.1"/>
    <property type="molecule type" value="Genomic_DNA"/>
</dbReference>
<feature type="transmembrane region" description="Helical" evidence="6">
    <location>
        <begin position="436"/>
        <end position="455"/>
    </location>
</feature>